<evidence type="ECO:0000313" key="3">
    <source>
        <dbReference type="EMBL" id="CCI40971.1"/>
    </source>
</evidence>
<dbReference type="PANTHER" id="PTHR36983:SF2">
    <property type="entry name" value="DNAJ HOMOLOG SUBFAMILY C MEMBER 13"/>
    <property type="match status" value="1"/>
</dbReference>
<accession>A0A024G2V1</accession>
<dbReference type="InParanoid" id="A0A024G2V1"/>
<feature type="domain" description="DnaJ homologue subfamily C GRV2/DNAJC13 N-terminal" evidence="2">
    <location>
        <begin position="398"/>
        <end position="483"/>
    </location>
</feature>
<evidence type="ECO:0000313" key="4">
    <source>
        <dbReference type="Proteomes" id="UP000053237"/>
    </source>
</evidence>
<dbReference type="InterPro" id="IPR044978">
    <property type="entry name" value="GRV2/DNAJC13"/>
</dbReference>
<comment type="caution">
    <text evidence="3">The sequence shown here is derived from an EMBL/GenBank/DDBJ whole genome shotgun (WGS) entry which is preliminary data.</text>
</comment>
<organism evidence="3 4">
    <name type="scientific">Albugo candida</name>
    <dbReference type="NCBI Taxonomy" id="65357"/>
    <lineage>
        <taxon>Eukaryota</taxon>
        <taxon>Sar</taxon>
        <taxon>Stramenopiles</taxon>
        <taxon>Oomycota</taxon>
        <taxon>Peronosporomycetes</taxon>
        <taxon>Albuginales</taxon>
        <taxon>Albuginaceae</taxon>
        <taxon>Albugo</taxon>
    </lineage>
</organism>
<gene>
    <name evidence="3" type="ORF">BN9_017550</name>
</gene>
<dbReference type="STRING" id="65357.A0A024G2V1"/>
<dbReference type="EMBL" id="CAIX01000013">
    <property type="protein sequence ID" value="CCI40971.1"/>
    <property type="molecule type" value="Genomic_DNA"/>
</dbReference>
<keyword evidence="4" id="KW-1185">Reference proteome</keyword>
<proteinExistence type="predicted"/>
<sequence>MGQTGSSEQRNAINTIISIKIPQTCTDKADTKENIIQAMRNFCQIFPREHAAEAHVDIKDRRLYDKVYTLLSREAEGSFQSADQELMESILAVYHRLLFWRELYRLSCRSSFQPLLKCLSWPSEHLCRRLLNILMTMLAPPDGVDVMNKYQTGARRLFGECGGFETLTALTVQFAIPELDSDDGRHFDILADILMLFYVMLVPRRESSDWLTILRAVGALLNSRVVILEFCHHSNQLVQERAIDLVYELFFLLDLHQVQELQEAAREYGALLYALHGALYSRRTGQGSDGQERSSNKGASDIPNEPVCNTKLMELVEMFCAGNTRSKSAMCRIIPVELFIPIENRYDLVSRQTAYSLSHNARLECDYSATERSSVSNNKLPCGANSFTRWLQNARLQGENWKEILQAVCDEHERPDLVWHQEMRVELYKALESETEVFEAKRRHILSTNAASVIRWEHELFYVDYVSMQKELVVNGFFIQYLIPEIADMMSSYEVAEPLVLAWHLIDRLSVEQKEQWRLDCVRCLRLLIKRHAMVFHGQLPMRLILNLLGDHENQPLRFVRECLMLLNTAFMTTRNAISEALNRSTTSITLAVLNVLSSPNISRRLSRDHRAFDDTTVEEQRYWETMLQSDLEEDKDVVVHNDCDGLVRAGISVLLSIIRRAKYALHLIRPKRDSLSRLLALETLDRVTVTRILTILRQLALVRTHKDQPEERQALVGYCSDCDVKWKPTTLVYLLIASCDPKGAGMCLMSAEFLKENHVELGRIMTNALSHCDIDNAPQESAFRDLLHSAVGFHGCGMAQLLMCSSPRDFMDIFNAEDTRAADVKWGKKFRVLFFNYLKGRYSPFKSISEIDQSTLAKQAEETCRDIYIGEVFVRSFLEEDGRMLTKWDTERYCDLMVALFDRLAELSSPKSLAGPSSDLISSGSYMQPWEEQVLIERAILKLLKTSCMNISITEGHCELLSLPFQRSLLAYSDQMRGLTSLEIFRLLLSSFSHGPHDELNRTNQQICRDYMEKEGFFVLGQALERMTSPAYQNLLRLSAKKVLEAGESNTIRMLLCHTFDILLTTMVSPTSSYILEENTHAITVVLRFTTRTFIQSNLSSSLLYICRKLTELCHYSKLRSEIVKAGGLVILVDTCAFCQPSNDNTIGSEIEHPVTRTSESDSESSIMIDILEALALGLKRILEEDETESSISMVLNQLLTPCLVKILRKDHQVFLHKLRDSDRIVTPTLVWTQSMRERLRDCLQGEIAKVRTASAASVWPLWNPDHFLAVDSFRYQYPEVADEMIVHGVYVNIFLNWSQVELNDIDAASFSEALLISIQSTENVIRVLSERGSRDAKREDALISMRLAYKKLVSAYPEHNLEVTTRGSNVSLDCFRAERANETHPNMMTPDMVQNHPLTSSESDDLMV</sequence>
<dbReference type="GO" id="GO:2000641">
    <property type="term" value="P:regulation of early endosome to late endosome transport"/>
    <property type="evidence" value="ECO:0007669"/>
    <property type="project" value="InterPro"/>
</dbReference>
<name>A0A024G2V1_9STRA</name>
<dbReference type="OrthoDB" id="69656at2759"/>
<feature type="region of interest" description="Disordered" evidence="1">
    <location>
        <begin position="1385"/>
        <end position="1410"/>
    </location>
</feature>
<dbReference type="PANTHER" id="PTHR36983">
    <property type="entry name" value="DNAJ HOMOLOG SUBFAMILY C MEMBER 13"/>
    <property type="match status" value="1"/>
</dbReference>
<dbReference type="Pfam" id="PF19432">
    <property type="entry name" value="RME-8_N"/>
    <property type="match status" value="1"/>
</dbReference>
<dbReference type="InterPro" id="IPR045802">
    <property type="entry name" value="GRV2/DNAJC13_N"/>
</dbReference>
<dbReference type="GO" id="GO:0007032">
    <property type="term" value="P:endosome organization"/>
    <property type="evidence" value="ECO:0007669"/>
    <property type="project" value="InterPro"/>
</dbReference>
<dbReference type="GO" id="GO:0006898">
    <property type="term" value="P:receptor-mediated endocytosis"/>
    <property type="evidence" value="ECO:0007669"/>
    <property type="project" value="TreeGrafter"/>
</dbReference>
<dbReference type="GO" id="GO:0010008">
    <property type="term" value="C:endosome membrane"/>
    <property type="evidence" value="ECO:0007669"/>
    <property type="project" value="TreeGrafter"/>
</dbReference>
<protein>
    <recommendedName>
        <fullName evidence="2">DnaJ homologue subfamily C GRV2/DNAJC13 N-terminal domain-containing protein</fullName>
    </recommendedName>
</protein>
<evidence type="ECO:0000259" key="2">
    <source>
        <dbReference type="Pfam" id="PF19432"/>
    </source>
</evidence>
<evidence type="ECO:0000256" key="1">
    <source>
        <dbReference type="SAM" id="MobiDB-lite"/>
    </source>
</evidence>
<dbReference type="Proteomes" id="UP000053237">
    <property type="component" value="Unassembled WGS sequence"/>
</dbReference>
<reference evidence="3 4" key="1">
    <citation type="submission" date="2012-05" db="EMBL/GenBank/DDBJ databases">
        <title>Recombination and specialization in a pathogen metapopulation.</title>
        <authorList>
            <person name="Gardiner A."/>
            <person name="Kemen E."/>
            <person name="Schultz-Larsen T."/>
            <person name="MacLean D."/>
            <person name="Van Oosterhout C."/>
            <person name="Jones J.D.G."/>
        </authorList>
    </citation>
    <scope>NUCLEOTIDE SEQUENCE [LARGE SCALE GENOMIC DNA]</scope>
    <source>
        <strain evidence="3 4">Ac Nc2</strain>
    </source>
</reference>